<comment type="cofactor">
    <cofactor evidence="7">
        <name>Mg(2+)</name>
        <dbReference type="ChEBI" id="CHEBI:18420"/>
    </cofactor>
    <text evidence="7">Binds 1 Mg(2+) ion per subunit.</text>
</comment>
<dbReference type="InterPro" id="IPR016102">
    <property type="entry name" value="Succinyl-CoA_synth-like"/>
</dbReference>
<evidence type="ECO:0000256" key="2">
    <source>
        <dbReference type="ARBA" id="ARBA00022532"/>
    </source>
</evidence>
<sequence length="377" mass="41262">MKIHEYQARNLFRKYGIPVPEGVVCHTVDEVKQNVSDKDKLRVIKAQVHVGGRGKAGGVKLANTKAEAVEKAEQILGMEIKGITVEKVLVADAVDIEKEFYVGLINDRNSKSVTLMASAEGGVEIEEVAKVSPEKIIKMPIDPSMGLMPWQARKIAIQLFSDPKEIRQCANILVKLYRLYIETDSSLAEINPLVLTPDKQVLAIDGKMNFDDNALYRQKEILSMREADKDELKEIEANAKGLSYIKLDGNIGCMVNGAGLAMATMDMIKLYGGEPANFLDIGGSSNPQKVVDAMNILLSDQNVKSVMINIFGGITRCDDVARGLVIALDQIKTNVPIVIRLSGTNAKEGLEIIKQTGLPVVETMREAAQTAIELSKK</sequence>
<dbReference type="GO" id="GO:0005829">
    <property type="term" value="C:cytosol"/>
    <property type="evidence" value="ECO:0007669"/>
    <property type="project" value="TreeGrafter"/>
</dbReference>
<dbReference type="STRING" id="1544798.LH29_23355"/>
<keyword evidence="11" id="KW-1185">Reference proteome</keyword>
<dbReference type="InterPro" id="IPR005811">
    <property type="entry name" value="SUCC_ACL_C"/>
</dbReference>
<dbReference type="Gene3D" id="3.30.470.20">
    <property type="entry name" value="ATP-grasp fold, B domain"/>
    <property type="match status" value="1"/>
</dbReference>
<feature type="binding site" evidence="7">
    <location>
        <begin position="313"/>
        <end position="315"/>
    </location>
    <ligand>
        <name>substrate</name>
        <note>ligand shared with subunit alpha</note>
    </ligand>
</feature>
<dbReference type="InterPro" id="IPR013815">
    <property type="entry name" value="ATP_grasp_subdomain_1"/>
</dbReference>
<dbReference type="PROSITE" id="PS01217">
    <property type="entry name" value="SUCCINYL_COA_LIG_3"/>
    <property type="match status" value="1"/>
</dbReference>
<gene>
    <name evidence="7 10" type="primary">sucC</name>
    <name evidence="10" type="ORF">LH29_23355</name>
</gene>
<dbReference type="InterPro" id="IPR013650">
    <property type="entry name" value="ATP-grasp_succ-CoA_synth-type"/>
</dbReference>
<evidence type="ECO:0000256" key="1">
    <source>
        <dbReference type="ARBA" id="ARBA00009182"/>
    </source>
</evidence>
<dbReference type="FunFam" id="3.40.50.261:FF:000001">
    <property type="entry name" value="Succinate--CoA ligase [ADP-forming] subunit beta"/>
    <property type="match status" value="1"/>
</dbReference>
<evidence type="ECO:0000259" key="9">
    <source>
        <dbReference type="PROSITE" id="PS50975"/>
    </source>
</evidence>
<dbReference type="PIRSF" id="PIRSF001554">
    <property type="entry name" value="SucCS_beta"/>
    <property type="match status" value="1"/>
</dbReference>
<dbReference type="GO" id="GO:0000287">
    <property type="term" value="F:magnesium ion binding"/>
    <property type="evidence" value="ECO:0007669"/>
    <property type="project" value="UniProtKB-UniRule"/>
</dbReference>
<comment type="subunit">
    <text evidence="7">Heterotetramer of two alpha and two beta subunits.</text>
</comment>
<evidence type="ECO:0000256" key="8">
    <source>
        <dbReference type="PROSITE-ProRule" id="PRU00409"/>
    </source>
</evidence>
<keyword evidence="4 7" id="KW-0479">Metal-binding</keyword>
<dbReference type="FunFam" id="3.30.470.20:FF:000002">
    <property type="entry name" value="Succinate--CoA ligase [ADP-forming] subunit beta"/>
    <property type="match status" value="1"/>
</dbReference>
<feature type="binding site" evidence="7">
    <location>
        <position position="256"/>
    </location>
    <ligand>
        <name>substrate</name>
        <note>ligand shared with subunit alpha</note>
    </ligand>
</feature>
<keyword evidence="6 7" id="KW-0460">Magnesium</keyword>
<evidence type="ECO:0000313" key="11">
    <source>
        <dbReference type="Proteomes" id="UP000032544"/>
    </source>
</evidence>
<dbReference type="Pfam" id="PF08442">
    <property type="entry name" value="ATP-grasp_2"/>
    <property type="match status" value="1"/>
</dbReference>
<evidence type="ECO:0000256" key="7">
    <source>
        <dbReference type="HAMAP-Rule" id="MF_00558"/>
    </source>
</evidence>
<feature type="binding site" evidence="7">
    <location>
        <position position="99"/>
    </location>
    <ligand>
        <name>ATP</name>
        <dbReference type="ChEBI" id="CHEBI:30616"/>
    </ligand>
</feature>
<protein>
    <recommendedName>
        <fullName evidence="7">Succinate--CoA ligase [ADP-forming] subunit beta</fullName>
        <ecNumber evidence="7">6.2.1.5</ecNumber>
    </recommendedName>
    <alternativeName>
        <fullName evidence="7">Succinyl-CoA synthetase subunit beta</fullName>
        <shortName evidence="7">SCS-beta</shortName>
    </alternativeName>
</protein>
<name>A0A0D8J7V5_9BACT</name>
<dbReference type="InterPro" id="IPR005809">
    <property type="entry name" value="Succ_CoA_ligase-like_bsu"/>
</dbReference>
<dbReference type="NCBIfam" id="TIGR01016">
    <property type="entry name" value="sucCoAbeta"/>
    <property type="match status" value="1"/>
</dbReference>
<dbReference type="AlphaFoldDB" id="A0A0D8J7V5"/>
<dbReference type="PANTHER" id="PTHR11815:SF10">
    <property type="entry name" value="SUCCINATE--COA LIGASE [GDP-FORMING] SUBUNIT BETA, MITOCHONDRIAL"/>
    <property type="match status" value="1"/>
</dbReference>
<keyword evidence="5 7" id="KW-0547">Nucleotide-binding</keyword>
<dbReference type="PROSITE" id="PS50975">
    <property type="entry name" value="ATP_GRASP"/>
    <property type="match status" value="1"/>
</dbReference>
<comment type="catalytic activity">
    <reaction evidence="7">
        <text>succinate + ATP + CoA = succinyl-CoA + ADP + phosphate</text>
        <dbReference type="Rhea" id="RHEA:17661"/>
        <dbReference type="ChEBI" id="CHEBI:30031"/>
        <dbReference type="ChEBI" id="CHEBI:30616"/>
        <dbReference type="ChEBI" id="CHEBI:43474"/>
        <dbReference type="ChEBI" id="CHEBI:57287"/>
        <dbReference type="ChEBI" id="CHEBI:57292"/>
        <dbReference type="ChEBI" id="CHEBI:456216"/>
        <dbReference type="EC" id="6.2.1.5"/>
    </reaction>
</comment>
<dbReference type="HAMAP" id="MF_00558">
    <property type="entry name" value="Succ_CoA_beta"/>
    <property type="match status" value="1"/>
</dbReference>
<dbReference type="GO" id="GO:0004775">
    <property type="term" value="F:succinate-CoA ligase (ADP-forming) activity"/>
    <property type="evidence" value="ECO:0007669"/>
    <property type="project" value="UniProtKB-UniRule"/>
</dbReference>
<feature type="binding site" evidence="7">
    <location>
        <position position="205"/>
    </location>
    <ligand>
        <name>Mg(2+)</name>
        <dbReference type="ChEBI" id="CHEBI:18420"/>
    </ligand>
</feature>
<evidence type="ECO:0000313" key="10">
    <source>
        <dbReference type="EMBL" id="KJF41873.1"/>
    </source>
</evidence>
<keyword evidence="2 7" id="KW-0816">Tricarboxylic acid cycle</keyword>
<evidence type="ECO:0000256" key="4">
    <source>
        <dbReference type="ARBA" id="ARBA00022723"/>
    </source>
</evidence>
<dbReference type="OrthoDB" id="9802602at2"/>
<dbReference type="SUPFAM" id="SSF52210">
    <property type="entry name" value="Succinyl-CoA synthetase domains"/>
    <property type="match status" value="1"/>
</dbReference>
<dbReference type="InterPro" id="IPR011761">
    <property type="entry name" value="ATP-grasp"/>
</dbReference>
<dbReference type="GO" id="GO:0005524">
    <property type="term" value="F:ATP binding"/>
    <property type="evidence" value="ECO:0007669"/>
    <property type="project" value="UniProtKB-UniRule"/>
</dbReference>
<comment type="pathway">
    <text evidence="7">Carbohydrate metabolism; tricarboxylic acid cycle; succinate from succinyl-CoA (ligase route): step 1/1.</text>
</comment>
<comment type="caution">
    <text evidence="7">Lacks conserved residue(s) required for the propagation of feature annotation.</text>
</comment>
<dbReference type="Proteomes" id="UP000032544">
    <property type="component" value="Unassembled WGS sequence"/>
</dbReference>
<dbReference type="EC" id="6.2.1.5" evidence="7"/>
<dbReference type="RefSeq" id="WP_045033591.1">
    <property type="nucleotide sequence ID" value="NZ_JRHC01000008.1"/>
</dbReference>
<keyword evidence="3 7" id="KW-0436">Ligase</keyword>
<dbReference type="GO" id="GO:0042709">
    <property type="term" value="C:succinate-CoA ligase complex"/>
    <property type="evidence" value="ECO:0007669"/>
    <property type="project" value="TreeGrafter"/>
</dbReference>
<dbReference type="NCBIfam" id="NF001913">
    <property type="entry name" value="PRK00696.1"/>
    <property type="match status" value="1"/>
</dbReference>
<dbReference type="InterPro" id="IPR017866">
    <property type="entry name" value="Succ-CoA_synthase_bsu_CS"/>
</dbReference>
<dbReference type="GO" id="GO:0006104">
    <property type="term" value="P:succinyl-CoA metabolic process"/>
    <property type="evidence" value="ECO:0007669"/>
    <property type="project" value="TreeGrafter"/>
</dbReference>
<evidence type="ECO:0000256" key="5">
    <source>
        <dbReference type="ARBA" id="ARBA00022741"/>
    </source>
</evidence>
<keyword evidence="7 8" id="KW-0067">ATP-binding</keyword>
<dbReference type="EMBL" id="JRHC01000008">
    <property type="protein sequence ID" value="KJF41873.1"/>
    <property type="molecule type" value="Genomic_DNA"/>
</dbReference>
<reference evidence="10 11" key="1">
    <citation type="submission" date="2014-09" db="EMBL/GenBank/DDBJ databases">
        <title>Draft Genome Sequence of Draconibacterium sp. JN14CK-3.</title>
        <authorList>
            <person name="Dong C."/>
            <person name="Lai Q."/>
            <person name="Shao Z."/>
        </authorList>
    </citation>
    <scope>NUCLEOTIDE SEQUENCE [LARGE SCALE GENOMIC DNA]</scope>
    <source>
        <strain evidence="10 11">JN14CK-3</strain>
    </source>
</reference>
<comment type="caution">
    <text evidence="10">The sequence shown here is derived from an EMBL/GenBank/DDBJ whole genome shotgun (WGS) entry which is preliminary data.</text>
</comment>
<organism evidence="10 11">
    <name type="scientific">Draconibacterium sediminis</name>
    <dbReference type="NCBI Taxonomy" id="1544798"/>
    <lineage>
        <taxon>Bacteria</taxon>
        <taxon>Pseudomonadati</taxon>
        <taxon>Bacteroidota</taxon>
        <taxon>Bacteroidia</taxon>
        <taxon>Marinilabiliales</taxon>
        <taxon>Prolixibacteraceae</taxon>
        <taxon>Draconibacterium</taxon>
    </lineage>
</organism>
<feature type="binding site" evidence="7">
    <location>
        <position position="94"/>
    </location>
    <ligand>
        <name>ATP</name>
        <dbReference type="ChEBI" id="CHEBI:30616"/>
    </ligand>
</feature>
<evidence type="ECO:0000256" key="6">
    <source>
        <dbReference type="ARBA" id="ARBA00022842"/>
    </source>
</evidence>
<comment type="function">
    <text evidence="7">Succinyl-CoA synthetase functions in the citric acid cycle (TCA), coupling the hydrolysis of succinyl-CoA to the synthesis of either ATP or GTP and thus represents the only step of substrate-level phosphorylation in the TCA. The beta subunit provides nucleotide specificity of the enzyme and binds the substrate succinate, while the binding sites for coenzyme A and phosphate are found in the alpha subunit.</text>
</comment>
<dbReference type="GO" id="GO:0004776">
    <property type="term" value="F:succinate-CoA ligase (GDP-forming) activity"/>
    <property type="evidence" value="ECO:0007669"/>
    <property type="project" value="RHEA"/>
</dbReference>
<dbReference type="Gene3D" id="3.40.50.261">
    <property type="entry name" value="Succinyl-CoA synthetase domains"/>
    <property type="match status" value="1"/>
</dbReference>
<dbReference type="GO" id="GO:0006099">
    <property type="term" value="P:tricarboxylic acid cycle"/>
    <property type="evidence" value="ECO:0007669"/>
    <property type="project" value="UniProtKB-UniRule"/>
</dbReference>
<feature type="domain" description="ATP-grasp" evidence="9">
    <location>
        <begin position="9"/>
        <end position="219"/>
    </location>
</feature>
<accession>A0A0D8J7V5</accession>
<feature type="binding site" evidence="7">
    <location>
        <position position="45"/>
    </location>
    <ligand>
        <name>ATP</name>
        <dbReference type="ChEBI" id="CHEBI:30616"/>
    </ligand>
</feature>
<dbReference type="Pfam" id="PF00549">
    <property type="entry name" value="Ligase_CoA"/>
    <property type="match status" value="1"/>
</dbReference>
<dbReference type="UniPathway" id="UPA00223">
    <property type="reaction ID" value="UER00999"/>
</dbReference>
<comment type="similarity">
    <text evidence="1 7">Belongs to the succinate/malate CoA ligase beta subunit family.</text>
</comment>
<feature type="binding site" evidence="7">
    <location>
        <begin position="52"/>
        <end position="54"/>
    </location>
    <ligand>
        <name>ATP</name>
        <dbReference type="ChEBI" id="CHEBI:30616"/>
    </ligand>
</feature>
<dbReference type="PATRIC" id="fig|1544798.3.peg.4850"/>
<evidence type="ECO:0000256" key="3">
    <source>
        <dbReference type="ARBA" id="ARBA00022598"/>
    </source>
</evidence>
<feature type="binding site" evidence="7">
    <location>
        <position position="191"/>
    </location>
    <ligand>
        <name>Mg(2+)</name>
        <dbReference type="ChEBI" id="CHEBI:18420"/>
    </ligand>
</feature>
<dbReference type="SUPFAM" id="SSF56059">
    <property type="entry name" value="Glutathione synthetase ATP-binding domain-like"/>
    <property type="match status" value="1"/>
</dbReference>
<proteinExistence type="inferred from homology"/>
<dbReference type="PANTHER" id="PTHR11815">
    <property type="entry name" value="SUCCINYL-COA SYNTHETASE BETA CHAIN"/>
    <property type="match status" value="1"/>
</dbReference>
<comment type="catalytic activity">
    <reaction evidence="7">
        <text>GTP + succinate + CoA = succinyl-CoA + GDP + phosphate</text>
        <dbReference type="Rhea" id="RHEA:22120"/>
        <dbReference type="ChEBI" id="CHEBI:30031"/>
        <dbReference type="ChEBI" id="CHEBI:37565"/>
        <dbReference type="ChEBI" id="CHEBI:43474"/>
        <dbReference type="ChEBI" id="CHEBI:57287"/>
        <dbReference type="ChEBI" id="CHEBI:57292"/>
        <dbReference type="ChEBI" id="CHEBI:58189"/>
    </reaction>
</comment>
<dbReference type="Gene3D" id="3.30.1490.20">
    <property type="entry name" value="ATP-grasp fold, A domain"/>
    <property type="match status" value="1"/>
</dbReference>